<reference evidence="9" key="1">
    <citation type="submission" date="2020-01" db="EMBL/GenBank/DDBJ databases">
        <title>Development of genomics and gene disruption for Polysphondylium violaceum indicates a role for the polyketide synthase stlB in stalk morphogenesis.</title>
        <authorList>
            <person name="Narita B."/>
            <person name="Kawabe Y."/>
            <person name="Kin K."/>
            <person name="Saito T."/>
            <person name="Gibbs R."/>
            <person name="Kuspa A."/>
            <person name="Muzny D."/>
            <person name="Queller D."/>
            <person name="Richards S."/>
            <person name="Strassman J."/>
            <person name="Sucgang R."/>
            <person name="Worley K."/>
            <person name="Schaap P."/>
        </authorList>
    </citation>
    <scope>NUCLEOTIDE SEQUENCE</scope>
    <source>
        <strain evidence="9">QSvi11</strain>
    </source>
</reference>
<evidence type="ECO:0000256" key="3">
    <source>
        <dbReference type="ARBA" id="ARBA00022729"/>
    </source>
</evidence>
<dbReference type="InterPro" id="IPR001461">
    <property type="entry name" value="Aspartic_peptidase_A1"/>
</dbReference>
<dbReference type="InterPro" id="IPR021109">
    <property type="entry name" value="Peptidase_aspartic_dom_sf"/>
</dbReference>
<dbReference type="SUPFAM" id="SSF50630">
    <property type="entry name" value="Acid proteases"/>
    <property type="match status" value="1"/>
</dbReference>
<feature type="disulfide bond" evidence="6">
    <location>
        <begin position="117"/>
        <end position="140"/>
    </location>
</feature>
<proteinExistence type="inferred from homology"/>
<feature type="active site" evidence="5">
    <location>
        <position position="104"/>
    </location>
</feature>
<evidence type="ECO:0000256" key="1">
    <source>
        <dbReference type="ARBA" id="ARBA00007447"/>
    </source>
</evidence>
<evidence type="ECO:0000259" key="8">
    <source>
        <dbReference type="PROSITE" id="PS51767"/>
    </source>
</evidence>
<keyword evidence="6" id="KW-1015">Disulfide bond</keyword>
<evidence type="ECO:0000313" key="10">
    <source>
        <dbReference type="Proteomes" id="UP000695562"/>
    </source>
</evidence>
<comment type="similarity">
    <text evidence="1">Belongs to the peptidase A1 family.</text>
</comment>
<dbReference type="PANTHER" id="PTHR13683">
    <property type="entry name" value="ASPARTYL PROTEASES"/>
    <property type="match status" value="1"/>
</dbReference>
<dbReference type="AlphaFoldDB" id="A0A8J4UTA9"/>
<dbReference type="GO" id="GO:0004190">
    <property type="term" value="F:aspartic-type endopeptidase activity"/>
    <property type="evidence" value="ECO:0007669"/>
    <property type="project" value="InterPro"/>
</dbReference>
<organism evidence="9 10">
    <name type="scientific">Polysphondylium violaceum</name>
    <dbReference type="NCBI Taxonomy" id="133409"/>
    <lineage>
        <taxon>Eukaryota</taxon>
        <taxon>Amoebozoa</taxon>
        <taxon>Evosea</taxon>
        <taxon>Eumycetozoa</taxon>
        <taxon>Dictyostelia</taxon>
        <taxon>Dictyosteliales</taxon>
        <taxon>Dictyosteliaceae</taxon>
        <taxon>Polysphondylium</taxon>
    </lineage>
</organism>
<dbReference type="OrthoDB" id="2747330at2759"/>
<evidence type="ECO:0000256" key="6">
    <source>
        <dbReference type="PIRSR" id="PIRSR601461-2"/>
    </source>
</evidence>
<evidence type="ECO:0000313" key="9">
    <source>
        <dbReference type="EMBL" id="KAF2074656.1"/>
    </source>
</evidence>
<gene>
    <name evidence="9" type="ORF">CYY_004051</name>
</gene>
<keyword evidence="3 7" id="KW-0732">Signal</keyword>
<accession>A0A8J4UTA9</accession>
<dbReference type="PRINTS" id="PR00792">
    <property type="entry name" value="PEPSIN"/>
</dbReference>
<dbReference type="InterPro" id="IPR034164">
    <property type="entry name" value="Pepsin-like_dom"/>
</dbReference>
<keyword evidence="2" id="KW-0645">Protease</keyword>
<dbReference type="PROSITE" id="PS51767">
    <property type="entry name" value="PEPTIDASE_A1"/>
    <property type="match status" value="1"/>
</dbReference>
<feature type="active site" evidence="5">
    <location>
        <position position="304"/>
    </location>
</feature>
<dbReference type="Pfam" id="PF00026">
    <property type="entry name" value="Asp"/>
    <property type="match status" value="1"/>
</dbReference>
<keyword evidence="4" id="KW-0378">Hydrolase</keyword>
<comment type="caution">
    <text evidence="9">The sequence shown here is derived from an EMBL/GenBank/DDBJ whole genome shotgun (WGS) entry which is preliminary data.</text>
</comment>
<feature type="domain" description="Peptidase A1" evidence="8">
    <location>
        <begin position="86"/>
        <end position="423"/>
    </location>
</feature>
<dbReference type="InterPro" id="IPR033121">
    <property type="entry name" value="PEPTIDASE_A1"/>
</dbReference>
<name>A0A8J4UTA9_9MYCE</name>
<dbReference type="PANTHER" id="PTHR13683:SF375">
    <property type="entry name" value="PEPTIDASE A1 DOMAIN-CONTAINING PROTEIN"/>
    <property type="match status" value="1"/>
</dbReference>
<evidence type="ECO:0000256" key="5">
    <source>
        <dbReference type="PIRSR" id="PIRSR601461-1"/>
    </source>
</evidence>
<dbReference type="Proteomes" id="UP000695562">
    <property type="component" value="Unassembled WGS sequence"/>
</dbReference>
<feature type="chain" id="PRO_5035297416" description="Peptidase A1 domain-containing protein" evidence="7">
    <location>
        <begin position="26"/>
        <end position="493"/>
    </location>
</feature>
<evidence type="ECO:0000256" key="4">
    <source>
        <dbReference type="ARBA" id="ARBA00022801"/>
    </source>
</evidence>
<keyword evidence="10" id="KW-1185">Reference proteome</keyword>
<dbReference type="GO" id="GO:0006508">
    <property type="term" value="P:proteolysis"/>
    <property type="evidence" value="ECO:0007669"/>
    <property type="project" value="UniProtKB-KW"/>
</dbReference>
<protein>
    <recommendedName>
        <fullName evidence="8">Peptidase A1 domain-containing protein</fullName>
    </recommendedName>
</protein>
<dbReference type="EMBL" id="AJWJ01000136">
    <property type="protein sequence ID" value="KAF2074656.1"/>
    <property type="molecule type" value="Genomic_DNA"/>
</dbReference>
<feature type="signal peptide" evidence="7">
    <location>
        <begin position="1"/>
        <end position="25"/>
    </location>
</feature>
<dbReference type="CDD" id="cd05471">
    <property type="entry name" value="pepsin_like"/>
    <property type="match status" value="1"/>
</dbReference>
<evidence type="ECO:0000256" key="7">
    <source>
        <dbReference type="SAM" id="SignalP"/>
    </source>
</evidence>
<evidence type="ECO:0000256" key="2">
    <source>
        <dbReference type="ARBA" id="ARBA00022670"/>
    </source>
</evidence>
<sequence>MLRLSISKFIILFIILSQWASLTSAYTVKIDQDNSKKFLELPLIVTSRGQIDYIPISDNMVELKNTHLSRHTLGKELEESMIGNLYQINAKIQVGEQDFLVQVDTGSTLMAIPLTGCNLCNSKRPTYNPAASNHSQLIGCNDANCKGSGSSGPRCKINSQAHCDFILRYGDGSSVTGNVYADMVTISGVSAIAHFGANVHESAGFEYPRADGIIGFGRSCKSCVPTVYESMVAQQGLKNIFGMMLDYEGGGVLSLSDLNPNYYEGDIEYTPFDENSLYYKIQMTGFVVANHSIPVRDFGDVIVDSGSTALVLASRAYNTLIHILKKNFCHIEGVCGKPDIFSSRCYENDSVIDKFPVLHFGFKNGVRLAIPPKNYLIKSVFQGGKVGYCFMIDEGDDMTILGDVFMRGYYTIFDNESHRIGFAVGRNSTGSVMVGGGFDAEEVFEGVPMETSSAAGAPRGGLSLSGLLSPKAWASHSSTLLILLTTLSLILVC</sequence>
<dbReference type="Gene3D" id="2.40.70.10">
    <property type="entry name" value="Acid Proteases"/>
    <property type="match status" value="2"/>
</dbReference>